<evidence type="ECO:0000313" key="2">
    <source>
        <dbReference type="EMBL" id="QPK16025.1"/>
    </source>
</evidence>
<accession>A0A855MDI9</accession>
<dbReference type="RefSeq" id="WP_103971325.1">
    <property type="nucleotide sequence ID" value="NZ_CAKLIF010000008.1"/>
</dbReference>
<dbReference type="EMBL" id="PDVW01000007">
    <property type="protein sequence ID" value="POY50400.1"/>
    <property type="molecule type" value="Genomic_DNA"/>
</dbReference>
<gene>
    <name evidence="2" type="ORF">F131LOC_001080</name>
    <name evidence="1" type="ORF">F131LOC_01618</name>
</gene>
<reference evidence="1" key="1">
    <citation type="submission" date="2017-12" db="EMBL/GenBank/DDBJ databases">
        <title>First report on the novel genomospecies/subspecies of Pectobacterium carotovorum in Russia.</title>
        <authorList>
            <person name="Shirshikov F.V."/>
            <person name="Miroshnikov K."/>
            <person name="Toshakov S.V."/>
            <person name="Kabanova A.P."/>
            <person name="Barannik A.P."/>
            <person name="Shneider M."/>
            <person name="Ignatov A.N."/>
            <person name="Miroshnikov K.A."/>
        </authorList>
    </citation>
    <scope>NUCLEOTIDE SEQUENCE [LARGE SCALE GENOMIC DNA]</scope>
    <source>
        <strain evidence="1">F131</strain>
    </source>
</reference>
<proteinExistence type="predicted"/>
<evidence type="ECO:0000313" key="1">
    <source>
        <dbReference type="EMBL" id="POY50400.1"/>
    </source>
</evidence>
<reference evidence="2 3" key="2">
    <citation type="submission" date="2020-11" db="EMBL/GenBank/DDBJ databases">
        <title>Complete genome sequence of Pectobacterium versatile F131.</title>
        <authorList>
            <person name="Shirshikov F.V."/>
            <person name="Miroshnikov K."/>
            <person name="Toshakov S.V."/>
            <person name="Kabanova A.P."/>
            <person name="Barannik A.P."/>
            <person name="Shneider M."/>
            <person name="Ignatov A.N."/>
            <person name="Miroshnikov K.A."/>
            <person name="Mikhailova Y.V."/>
            <person name="Shelenkov A."/>
            <person name="Yanushevich Y.G."/>
            <person name="Evseev P.V."/>
        </authorList>
    </citation>
    <scope>NUCLEOTIDE SEQUENCE [LARGE SCALE GENOMIC DNA]</scope>
    <source>
        <strain evidence="2 3">F131</strain>
    </source>
</reference>
<dbReference type="AlphaFoldDB" id="A0A855MDI9"/>
<dbReference type="Proteomes" id="UP000237284">
    <property type="component" value="Chromosome"/>
</dbReference>
<evidence type="ECO:0000313" key="3">
    <source>
        <dbReference type="Proteomes" id="UP000237284"/>
    </source>
</evidence>
<protein>
    <submittedName>
        <fullName evidence="1">Uncharacterized protein</fullName>
    </submittedName>
</protein>
<sequence>MNESYEIGHRLIVVVSDKTAEAMREAQMAQEVTEDSFVTKIARSVFSLYGEPFAITLGKQTVALIQTIMDALDKGADLTTISYSESKKLNLIFSPGHPRENVVYAQHPANPRMYYTASSFHRQAFEHKFAEVIVLLSSLGAKEIKVEHVSGWDQEFSAGIGLTTPIQDSATVGVGKNGAENSALLFEAKLTGHDAPSIPDNLTWYPHEALWQAVATARVENGLKNFNLSLTYSDDYGLNAGFKTTIKGTGLDLGGKFEEHQSTVWKITGTFGPTSLQGRADV</sequence>
<dbReference type="EMBL" id="CP065030">
    <property type="protein sequence ID" value="QPK16025.1"/>
    <property type="molecule type" value="Genomic_DNA"/>
</dbReference>
<organism evidence="1">
    <name type="scientific">Pectobacterium versatile</name>
    <dbReference type="NCBI Taxonomy" id="2488639"/>
    <lineage>
        <taxon>Bacteria</taxon>
        <taxon>Pseudomonadati</taxon>
        <taxon>Pseudomonadota</taxon>
        <taxon>Gammaproteobacteria</taxon>
        <taxon>Enterobacterales</taxon>
        <taxon>Pectobacteriaceae</taxon>
        <taxon>Pectobacterium</taxon>
    </lineage>
</organism>
<name>A0A855MDI9_9GAMM</name>